<sequence>MEETIGLYLSQITGMELTITSLETQSGRQGLHDTSQAAAPSFANPLSISSLSFFIIKSTAPTSLQLSFSIAIVFGVHPVSAPPASTHRSWPPLQDLARLSLLHHSSALDFLHQHRRVQLAASLKDCPAPNITHLAVYSPPASTIRFQIGIFSP</sequence>
<proteinExistence type="predicted"/>
<reference evidence="1 2" key="1">
    <citation type="journal article" date="2022" name="Hortic Res">
        <title>A haplotype resolved chromosomal level avocado genome allows analysis of novel avocado genes.</title>
        <authorList>
            <person name="Nath O."/>
            <person name="Fletcher S.J."/>
            <person name="Hayward A."/>
            <person name="Shaw L.M."/>
            <person name="Masouleh A.K."/>
            <person name="Furtado A."/>
            <person name="Henry R.J."/>
            <person name="Mitter N."/>
        </authorList>
    </citation>
    <scope>NUCLEOTIDE SEQUENCE [LARGE SCALE GENOMIC DNA]</scope>
    <source>
        <strain evidence="2">cv. Hass</strain>
    </source>
</reference>
<keyword evidence="2" id="KW-1185">Reference proteome</keyword>
<dbReference type="EMBL" id="CM056809">
    <property type="protein sequence ID" value="KAJ8649473.1"/>
    <property type="molecule type" value="Genomic_DNA"/>
</dbReference>
<protein>
    <submittedName>
        <fullName evidence="1">Uncharacterized protein</fullName>
    </submittedName>
</protein>
<organism evidence="1 2">
    <name type="scientific">Persea americana</name>
    <name type="common">Avocado</name>
    <dbReference type="NCBI Taxonomy" id="3435"/>
    <lineage>
        <taxon>Eukaryota</taxon>
        <taxon>Viridiplantae</taxon>
        <taxon>Streptophyta</taxon>
        <taxon>Embryophyta</taxon>
        <taxon>Tracheophyta</taxon>
        <taxon>Spermatophyta</taxon>
        <taxon>Magnoliopsida</taxon>
        <taxon>Magnoliidae</taxon>
        <taxon>Laurales</taxon>
        <taxon>Lauraceae</taxon>
        <taxon>Persea</taxon>
    </lineage>
</organism>
<dbReference type="Proteomes" id="UP001234297">
    <property type="component" value="Chromosome 1"/>
</dbReference>
<comment type="caution">
    <text evidence="1">The sequence shown here is derived from an EMBL/GenBank/DDBJ whole genome shotgun (WGS) entry which is preliminary data.</text>
</comment>
<gene>
    <name evidence="1" type="ORF">MRB53_002496</name>
</gene>
<accession>A0ACC2MVD5</accession>
<name>A0ACC2MVD5_PERAE</name>
<evidence type="ECO:0000313" key="2">
    <source>
        <dbReference type="Proteomes" id="UP001234297"/>
    </source>
</evidence>
<evidence type="ECO:0000313" key="1">
    <source>
        <dbReference type="EMBL" id="KAJ8649473.1"/>
    </source>
</evidence>